<organism evidence="2 3">
    <name type="scientific">Pseudonocardia autotrophica</name>
    <name type="common">Amycolata autotrophica</name>
    <name type="synonym">Nocardia autotrophica</name>
    <dbReference type="NCBI Taxonomy" id="2074"/>
    <lineage>
        <taxon>Bacteria</taxon>
        <taxon>Bacillati</taxon>
        <taxon>Actinomycetota</taxon>
        <taxon>Actinomycetes</taxon>
        <taxon>Pseudonocardiales</taxon>
        <taxon>Pseudonocardiaceae</taxon>
        <taxon>Pseudonocardia</taxon>
    </lineage>
</organism>
<dbReference type="RefSeq" id="WP_085911564.1">
    <property type="nucleotide sequence ID" value="NZ_AP018920.1"/>
</dbReference>
<feature type="transmembrane region" description="Helical" evidence="1">
    <location>
        <begin position="107"/>
        <end position="126"/>
    </location>
</feature>
<dbReference type="STRING" id="2074.BG845_01251"/>
<keyword evidence="1" id="KW-0812">Transmembrane</keyword>
<keyword evidence="3" id="KW-1185">Reference proteome</keyword>
<evidence type="ECO:0000313" key="3">
    <source>
        <dbReference type="Proteomes" id="UP000194360"/>
    </source>
</evidence>
<protein>
    <recommendedName>
        <fullName evidence="4">DUF1648 domain-containing protein</fullName>
    </recommendedName>
</protein>
<feature type="transmembrane region" description="Helical" evidence="1">
    <location>
        <begin position="138"/>
        <end position="155"/>
    </location>
</feature>
<keyword evidence="1" id="KW-1133">Transmembrane helix</keyword>
<sequence length="165" mass="18006">MRPWFPLLVGSVFYLAALLWAGTELPPDGVPMHFDAGGTPTWFGTRSQFLGLGAVFGLLMIGTGAGLYALVTRGPLGSITVPHKEYWTHPRRSGQLRRMLAEDMSRLFGVIVAFLALVPVAAVHATRVDPPRLPAGPVWVAVTALVVGLVAWCVWQSRYRYRPPA</sequence>
<proteinExistence type="predicted"/>
<evidence type="ECO:0000256" key="1">
    <source>
        <dbReference type="SAM" id="Phobius"/>
    </source>
</evidence>
<gene>
    <name evidence="2" type="ORF">BG845_01251</name>
</gene>
<dbReference type="Proteomes" id="UP000194360">
    <property type="component" value="Unassembled WGS sequence"/>
</dbReference>
<evidence type="ECO:0000313" key="2">
    <source>
        <dbReference type="EMBL" id="OSY42331.1"/>
    </source>
</evidence>
<reference evidence="2 3" key="1">
    <citation type="submission" date="2016-09" db="EMBL/GenBank/DDBJ databases">
        <title>Pseudonocardia autotrophica DSM535, a candidate organism with high potential of specific P450 cytochromes.</title>
        <authorList>
            <person name="Grumaz C."/>
            <person name="Vainshtein Y."/>
            <person name="Kirstahler P."/>
            <person name="Sohn K."/>
        </authorList>
    </citation>
    <scope>NUCLEOTIDE SEQUENCE [LARGE SCALE GENOMIC DNA]</scope>
    <source>
        <strain evidence="2 3">DSM 535</strain>
    </source>
</reference>
<comment type="caution">
    <text evidence="2">The sequence shown here is derived from an EMBL/GenBank/DDBJ whole genome shotgun (WGS) entry which is preliminary data.</text>
</comment>
<keyword evidence="1" id="KW-0472">Membrane</keyword>
<accession>A0A1Y2N561</accession>
<dbReference type="AlphaFoldDB" id="A0A1Y2N561"/>
<name>A0A1Y2N561_PSEAH</name>
<feature type="transmembrane region" description="Helical" evidence="1">
    <location>
        <begin position="49"/>
        <end position="71"/>
    </location>
</feature>
<evidence type="ECO:0008006" key="4">
    <source>
        <dbReference type="Google" id="ProtNLM"/>
    </source>
</evidence>
<dbReference type="OrthoDB" id="4869080at2"/>
<dbReference type="EMBL" id="MIGB01000005">
    <property type="protein sequence ID" value="OSY42331.1"/>
    <property type="molecule type" value="Genomic_DNA"/>
</dbReference>